<accession>A0ABT6MFZ5</accession>
<evidence type="ECO:0000313" key="2">
    <source>
        <dbReference type="Proteomes" id="UP001160334"/>
    </source>
</evidence>
<protein>
    <submittedName>
        <fullName evidence="1">Uncharacterized protein</fullName>
    </submittedName>
</protein>
<dbReference type="RefSeq" id="WP_280762518.1">
    <property type="nucleotide sequence ID" value="NZ_JARXVC010000013.1"/>
</dbReference>
<gene>
    <name evidence="1" type="ORF">M2280_004486</name>
</gene>
<name>A0ABT6MFZ5_9NOCA</name>
<reference evidence="1 2" key="1">
    <citation type="submission" date="2023-04" db="EMBL/GenBank/DDBJ databases">
        <title>Forest soil microbial communities from Buena Vista Peninsula, Colon Province, Panama.</title>
        <authorList>
            <person name="Bouskill N."/>
        </authorList>
    </citation>
    <scope>NUCLEOTIDE SEQUENCE [LARGE SCALE GENOMIC DNA]</scope>
    <source>
        <strain evidence="1 2">CFH S0262</strain>
    </source>
</reference>
<keyword evidence="2" id="KW-1185">Reference proteome</keyword>
<proteinExistence type="predicted"/>
<comment type="caution">
    <text evidence="1">The sequence shown here is derived from an EMBL/GenBank/DDBJ whole genome shotgun (WGS) entry which is preliminary data.</text>
</comment>
<evidence type="ECO:0000313" key="1">
    <source>
        <dbReference type="EMBL" id="MDH6283243.1"/>
    </source>
</evidence>
<dbReference type="Proteomes" id="UP001160334">
    <property type="component" value="Unassembled WGS sequence"/>
</dbReference>
<organism evidence="1 2">
    <name type="scientific">Prescottella agglutinans</name>
    <dbReference type="NCBI Taxonomy" id="1644129"/>
    <lineage>
        <taxon>Bacteria</taxon>
        <taxon>Bacillati</taxon>
        <taxon>Actinomycetota</taxon>
        <taxon>Actinomycetes</taxon>
        <taxon>Mycobacteriales</taxon>
        <taxon>Nocardiaceae</taxon>
        <taxon>Prescottella</taxon>
    </lineage>
</organism>
<sequence>MRLIVPAPTPRTLTLSWRGPQILTLPADLLPEVWAPGADAIFPSELLFPSDDLYPGA</sequence>
<dbReference type="EMBL" id="JARXVC010000013">
    <property type="protein sequence ID" value="MDH6283243.1"/>
    <property type="molecule type" value="Genomic_DNA"/>
</dbReference>